<keyword evidence="1" id="KW-0472">Membrane</keyword>
<dbReference type="EMBL" id="JBHUDO010000003">
    <property type="protein sequence ID" value="MFD1646677.1"/>
    <property type="molecule type" value="Genomic_DNA"/>
</dbReference>
<dbReference type="RefSeq" id="WP_256401241.1">
    <property type="nucleotide sequence ID" value="NZ_JANHJR010000003.1"/>
</dbReference>
<keyword evidence="3" id="KW-1185">Reference proteome</keyword>
<reference evidence="2 3" key="1">
    <citation type="journal article" date="2019" name="Int. J. Syst. Evol. Microbiol.">
        <title>The Global Catalogue of Microorganisms (GCM) 10K type strain sequencing project: providing services to taxonomists for standard genome sequencing and annotation.</title>
        <authorList>
            <consortium name="The Broad Institute Genomics Platform"/>
            <consortium name="The Broad Institute Genome Sequencing Center for Infectious Disease"/>
            <person name="Wu L."/>
            <person name="Ma J."/>
        </authorList>
    </citation>
    <scope>NUCLEOTIDE SEQUENCE [LARGE SCALE GENOMIC DNA]</scope>
    <source>
        <strain evidence="2 3">CGMCC 1.10390</strain>
    </source>
</reference>
<evidence type="ECO:0000256" key="1">
    <source>
        <dbReference type="SAM" id="Phobius"/>
    </source>
</evidence>
<evidence type="ECO:0000313" key="2">
    <source>
        <dbReference type="EMBL" id="MFD1646677.1"/>
    </source>
</evidence>
<proteinExistence type="predicted"/>
<accession>A0ABD6DMU0</accession>
<comment type="caution">
    <text evidence="2">The sequence shown here is derived from an EMBL/GenBank/DDBJ whole genome shotgun (WGS) entry which is preliminary data.</text>
</comment>
<dbReference type="AlphaFoldDB" id="A0ABD6DMU0"/>
<name>A0ABD6DMU0_9EURY</name>
<protein>
    <submittedName>
        <fullName evidence="2">Uncharacterized protein</fullName>
    </submittedName>
</protein>
<sequence length="94" mass="10565">MSDDIKHIEEEFNSALHDVVEGFKRNYATGLKDGVFCSAVGFLIAIGIAETYHIAPTVMFLTGIGIATLLAGIEMREWNKEHDKMHDREPRTDE</sequence>
<feature type="transmembrane region" description="Helical" evidence="1">
    <location>
        <begin position="58"/>
        <end position="75"/>
    </location>
</feature>
<keyword evidence="1" id="KW-1133">Transmembrane helix</keyword>
<dbReference type="Proteomes" id="UP001597034">
    <property type="component" value="Unassembled WGS sequence"/>
</dbReference>
<evidence type="ECO:0000313" key="3">
    <source>
        <dbReference type="Proteomes" id="UP001597034"/>
    </source>
</evidence>
<organism evidence="2 3">
    <name type="scientific">Haloarchaeobius litoreus</name>
    <dbReference type="NCBI Taxonomy" id="755306"/>
    <lineage>
        <taxon>Archaea</taxon>
        <taxon>Methanobacteriati</taxon>
        <taxon>Methanobacteriota</taxon>
        <taxon>Stenosarchaea group</taxon>
        <taxon>Halobacteria</taxon>
        <taxon>Halobacteriales</taxon>
        <taxon>Halorubellaceae</taxon>
        <taxon>Haloarchaeobius</taxon>
    </lineage>
</organism>
<gene>
    <name evidence="2" type="ORF">ACFSBL_13380</name>
</gene>
<keyword evidence="1" id="KW-0812">Transmembrane</keyword>
<feature type="transmembrane region" description="Helical" evidence="1">
    <location>
        <begin position="34"/>
        <end position="52"/>
    </location>
</feature>